<dbReference type="Gene3D" id="3.40.50.12780">
    <property type="entry name" value="N-terminal domain of ligase-like"/>
    <property type="match status" value="1"/>
</dbReference>
<dbReference type="PANTHER" id="PTHR43201">
    <property type="entry name" value="ACYL-COA SYNTHETASE"/>
    <property type="match status" value="1"/>
</dbReference>
<accession>A0ABU9LJU1</accession>
<reference evidence="5 6" key="1">
    <citation type="submission" date="2024-04" db="EMBL/GenBank/DDBJ databases">
        <authorList>
            <person name="Wu Y.S."/>
            <person name="Zhang L."/>
        </authorList>
    </citation>
    <scope>NUCLEOTIDE SEQUENCE [LARGE SCALE GENOMIC DNA]</scope>
    <source>
        <strain evidence="5 6">KG-01</strain>
    </source>
</reference>
<dbReference type="PROSITE" id="PS00455">
    <property type="entry name" value="AMP_BINDING"/>
    <property type="match status" value="1"/>
</dbReference>
<feature type="domain" description="AMP-binding enzyme C-terminal" evidence="4">
    <location>
        <begin position="397"/>
        <end position="470"/>
    </location>
</feature>
<dbReference type="EMBL" id="JBCEWA010000005">
    <property type="protein sequence ID" value="MEL5988287.1"/>
    <property type="molecule type" value="Genomic_DNA"/>
</dbReference>
<evidence type="ECO:0000256" key="2">
    <source>
        <dbReference type="ARBA" id="ARBA00022598"/>
    </source>
</evidence>
<protein>
    <submittedName>
        <fullName evidence="5">AMP-binding protein</fullName>
    </submittedName>
</protein>
<evidence type="ECO:0000313" key="5">
    <source>
        <dbReference type="EMBL" id="MEL5988287.1"/>
    </source>
</evidence>
<proteinExistence type="inferred from homology"/>
<dbReference type="Pfam" id="PF00501">
    <property type="entry name" value="AMP-binding"/>
    <property type="match status" value="1"/>
</dbReference>
<dbReference type="InterPro" id="IPR000873">
    <property type="entry name" value="AMP-dep_synth/lig_dom"/>
</dbReference>
<dbReference type="Proteomes" id="UP001398420">
    <property type="component" value="Unassembled WGS sequence"/>
</dbReference>
<sequence>MSLLNSFIENVRKNPTKLAIQAERESYTYEEMSRVIEGIQRDLKEKGYKARDHIAIMIGNEPTFIFSLYAIWAMGATAIPINPNYTKHEIQYILEQSDAKTVLVTQQYQALEAIVCSVEIVELSSINNCLQDIHIHSMADVAVILYTSGTTGHPKGAMLTHENLFENARDVAEFLGIYHDDRMITVLPVFHVFALTVAVNAPLLQGATLLLQSHFSPVRIFEAANEQGATVMAGVPTMYNFLLHTESSYEKPLGSIRLAISGGSSLPKAVIEQFEERFQLRISEGYGLSEASPVTCFNPLGKQKVGSIGQSIVHVENRIVDEQGLEVPRMKIGELTVRGKNVMKGYYKMSEETANVLKDGWLYTGDLAYMDEEGYVFIVDRKKDLIIVGGYNVYPREVEEVLYQHEAVLEAAVVGLKDVEYGEKVCAYITLKEEIHPERLKMYCEGHLVEYKCPTEIRIVEQLPKNSTGKVLKRQLAEEELR</sequence>
<dbReference type="RefSeq" id="WP_068451149.1">
    <property type="nucleotide sequence ID" value="NZ_CP147847.1"/>
</dbReference>
<evidence type="ECO:0000259" key="3">
    <source>
        <dbReference type="Pfam" id="PF00501"/>
    </source>
</evidence>
<feature type="domain" description="AMP-dependent synthetase/ligase" evidence="3">
    <location>
        <begin position="9"/>
        <end position="347"/>
    </location>
</feature>
<dbReference type="SUPFAM" id="SSF56801">
    <property type="entry name" value="Acetyl-CoA synthetase-like"/>
    <property type="match status" value="1"/>
</dbReference>
<dbReference type="Gene3D" id="3.30.300.30">
    <property type="match status" value="1"/>
</dbReference>
<dbReference type="Pfam" id="PF13193">
    <property type="entry name" value="AMP-binding_C"/>
    <property type="match status" value="1"/>
</dbReference>
<dbReference type="InterPro" id="IPR025110">
    <property type="entry name" value="AMP-bd_C"/>
</dbReference>
<dbReference type="PANTHER" id="PTHR43201:SF5">
    <property type="entry name" value="MEDIUM-CHAIN ACYL-COA LIGASE ACSF2, MITOCHONDRIAL"/>
    <property type="match status" value="1"/>
</dbReference>
<name>A0ABU9LJU1_9BACL</name>
<evidence type="ECO:0000259" key="4">
    <source>
        <dbReference type="Pfam" id="PF13193"/>
    </source>
</evidence>
<evidence type="ECO:0000256" key="1">
    <source>
        <dbReference type="ARBA" id="ARBA00006432"/>
    </source>
</evidence>
<organism evidence="5 6">
    <name type="scientific">Kurthia gibsonii</name>
    <dbReference type="NCBI Taxonomy" id="33946"/>
    <lineage>
        <taxon>Bacteria</taxon>
        <taxon>Bacillati</taxon>
        <taxon>Bacillota</taxon>
        <taxon>Bacilli</taxon>
        <taxon>Bacillales</taxon>
        <taxon>Caryophanaceae</taxon>
        <taxon>Kurthia</taxon>
    </lineage>
</organism>
<comment type="similarity">
    <text evidence="1">Belongs to the ATP-dependent AMP-binding enzyme family.</text>
</comment>
<keyword evidence="6" id="KW-1185">Reference proteome</keyword>
<keyword evidence="2" id="KW-0436">Ligase</keyword>
<evidence type="ECO:0000313" key="6">
    <source>
        <dbReference type="Proteomes" id="UP001398420"/>
    </source>
</evidence>
<comment type="caution">
    <text evidence="5">The sequence shown here is derived from an EMBL/GenBank/DDBJ whole genome shotgun (WGS) entry which is preliminary data.</text>
</comment>
<dbReference type="InterPro" id="IPR042099">
    <property type="entry name" value="ANL_N_sf"/>
</dbReference>
<dbReference type="InterPro" id="IPR045851">
    <property type="entry name" value="AMP-bd_C_sf"/>
</dbReference>
<dbReference type="CDD" id="cd05936">
    <property type="entry name" value="FC-FACS_FadD_like"/>
    <property type="match status" value="1"/>
</dbReference>
<dbReference type="InterPro" id="IPR020845">
    <property type="entry name" value="AMP-binding_CS"/>
</dbReference>
<gene>
    <name evidence="5" type="ORF">AAF454_07690</name>
</gene>